<organism evidence="4 5">
    <name type="scientific">Aureococcus anophagefferens</name>
    <name type="common">Harmful bloom alga</name>
    <dbReference type="NCBI Taxonomy" id="44056"/>
    <lineage>
        <taxon>Eukaryota</taxon>
        <taxon>Sar</taxon>
        <taxon>Stramenopiles</taxon>
        <taxon>Ochrophyta</taxon>
        <taxon>Pelagophyceae</taxon>
        <taxon>Pelagomonadales</taxon>
        <taxon>Pelagomonadaceae</taxon>
        <taxon>Aureococcus</taxon>
    </lineage>
</organism>
<gene>
    <name evidence="4" type="ORF">SO694_00066182</name>
</gene>
<evidence type="ECO:0000313" key="4">
    <source>
        <dbReference type="EMBL" id="KAK7235666.1"/>
    </source>
</evidence>
<feature type="domain" description="Cyclic nucleotide-binding" evidence="3">
    <location>
        <begin position="832"/>
        <end position="941"/>
    </location>
</feature>
<dbReference type="InterPro" id="IPR000595">
    <property type="entry name" value="cNMP-bd_dom"/>
</dbReference>
<dbReference type="EMBL" id="JBBJCI010000291">
    <property type="protein sequence ID" value="KAK7235666.1"/>
    <property type="molecule type" value="Genomic_DNA"/>
</dbReference>
<sequence length="1109" mass="122550">MAFGGDGDADVLEAHLRALKFSVTAACRSLRSGPRDAERVIAMEASIGGFSALVDDFQELSSLVREAAGQGVAVTPWDDGDDDAPAVGAAAEPARAGGHRSVEEMKTAEEKLQQTFHANPERLMTPRRTFTSRRGRKRTSIARRLGKTGMNRDLDFRINQGETSRDELFEAARPAAALEVGAGAKYSVGARSSPKPSARVAPSALMTIRGSASSMRSMEEEEEGDDVSPLSNDVVGPLSNDVVRPANPGHMLKRQNSYELHEMGSRLGMNAIDVPEDKGSPAASARNLKSTPARKSFGKDKAARHGGNRMRQTIVDGMAVMGALPKAAHRVRWGMTLKGAENNHSRAMEAEEVFDQFLDSFRKRISKAVAALQVSGAFAGHGSAAERLTDVLLELGREAPRSLVDDVLRARPAPPGVNGDLLVELVVSVEERRTQIMLDAGRKECAELLEISGAEEFVRTVGEEDQMCLGLKMFHPKNDIIENFEILMMFVLLFVFMTLPLCLAFDRVNTALLDINFACDLIFCLDVVKNCNVGYVDDRGVVVMDRKMALKNYFQTWALIDIVSSVPIDRVMDAATEGKEDGGGVMGSKKILKLLRLVRMTKLVKLLRASQLVKKIRENLMAFMEFYKIFVSDATLKLWRLFFMMLTLSHWGSCLMFILLKAYKYPYASWAVRWDVVAPHTGVPVKSVLHCYTWGIYKTLMLVLGQAYQEFPTAQVCESSHGWCVIESWMTLVGVFAGCFFNAIFVSTITSILVSMDVSMQEFEEQLQRTNDYMRSLRLPGELRDRIRDYYHHRWKEGVIFDESLILERLNPELCLEILNYKIRDLVPKVPLLRTTPKAFSEALAPALHPTVTTEGDVVLKEGDYGDAMYFIDKGLAEVLVEAVGDQVVKLIADGCFFGEAACLLKVKRTATIRCKHLMSSYTVSSEDMDEVLEDHPEILKYITRVARSRIDRLQLLHLNAHLNEGTAGLMSTDDDEDARTPLFVSLAAKHRAEQAGTVAARVRHSLANIYQKGSSMVGGGSMTNGTRSSRASNRAASQRAGGPSSKHVMVQPGSMRSVPEHHAEDDDDDELSSLSGEIAPTRGVHATMKKSHSPKATHRPPPSTRHHR</sequence>
<comment type="caution">
    <text evidence="4">The sequence shown here is derived from an EMBL/GenBank/DDBJ whole genome shotgun (WGS) entry which is preliminary data.</text>
</comment>
<name>A0ABR1FQD5_AURAN</name>
<dbReference type="InterPro" id="IPR014710">
    <property type="entry name" value="RmlC-like_jellyroll"/>
</dbReference>
<feature type="compositionally biased region" description="Low complexity" evidence="1">
    <location>
        <begin position="1028"/>
        <end position="1041"/>
    </location>
</feature>
<keyword evidence="4" id="KW-0406">Ion transport</keyword>
<dbReference type="Pfam" id="PF00027">
    <property type="entry name" value="cNMP_binding"/>
    <property type="match status" value="1"/>
</dbReference>
<evidence type="ECO:0000313" key="5">
    <source>
        <dbReference type="Proteomes" id="UP001363151"/>
    </source>
</evidence>
<evidence type="ECO:0000259" key="3">
    <source>
        <dbReference type="PROSITE" id="PS50042"/>
    </source>
</evidence>
<dbReference type="CDD" id="cd00038">
    <property type="entry name" value="CAP_ED"/>
    <property type="match status" value="1"/>
</dbReference>
<keyword evidence="4" id="KW-0407">Ion channel</keyword>
<dbReference type="InterPro" id="IPR018490">
    <property type="entry name" value="cNMP-bd_dom_sf"/>
</dbReference>
<dbReference type="PANTHER" id="PTHR45689">
    <property type="entry name" value="I[[H]] CHANNEL, ISOFORM E"/>
    <property type="match status" value="1"/>
</dbReference>
<dbReference type="Proteomes" id="UP001363151">
    <property type="component" value="Unassembled WGS sequence"/>
</dbReference>
<accession>A0ABR1FQD5</accession>
<dbReference type="SUPFAM" id="SSF51206">
    <property type="entry name" value="cAMP-binding domain-like"/>
    <property type="match status" value="1"/>
</dbReference>
<keyword evidence="2" id="KW-1133">Transmembrane helix</keyword>
<feature type="transmembrane region" description="Helical" evidence="2">
    <location>
        <begin position="486"/>
        <end position="505"/>
    </location>
</feature>
<reference evidence="4 5" key="1">
    <citation type="submission" date="2024-03" db="EMBL/GenBank/DDBJ databases">
        <title>Aureococcus anophagefferens CCMP1851 and Kratosvirus quantuckense: Draft genome of a second virus-susceptible host strain in the model system.</title>
        <authorList>
            <person name="Chase E."/>
            <person name="Truchon A.R."/>
            <person name="Schepens W."/>
            <person name="Wilhelm S.W."/>
        </authorList>
    </citation>
    <scope>NUCLEOTIDE SEQUENCE [LARGE SCALE GENOMIC DNA]</scope>
    <source>
        <strain evidence="4 5">CCMP1851</strain>
    </source>
</reference>
<dbReference type="PANTHER" id="PTHR45689:SF5">
    <property type="entry name" value="I[[H]] CHANNEL, ISOFORM E"/>
    <property type="match status" value="1"/>
</dbReference>
<feature type="transmembrane region" description="Helical" evidence="2">
    <location>
        <begin position="729"/>
        <end position="754"/>
    </location>
</feature>
<keyword evidence="2" id="KW-0812">Transmembrane</keyword>
<dbReference type="SUPFAM" id="SSF81324">
    <property type="entry name" value="Voltage-gated potassium channels"/>
    <property type="match status" value="1"/>
</dbReference>
<feature type="transmembrane region" description="Helical" evidence="2">
    <location>
        <begin position="638"/>
        <end position="660"/>
    </location>
</feature>
<protein>
    <submittedName>
        <fullName evidence="4">Voltage-gated potassium channel</fullName>
    </submittedName>
</protein>
<dbReference type="SMART" id="SM00100">
    <property type="entry name" value="cNMP"/>
    <property type="match status" value="1"/>
</dbReference>
<dbReference type="Gene3D" id="1.10.287.630">
    <property type="entry name" value="Helix hairpin bin"/>
    <property type="match status" value="1"/>
</dbReference>
<dbReference type="GO" id="GO:0034220">
    <property type="term" value="P:monoatomic ion transmembrane transport"/>
    <property type="evidence" value="ECO:0007669"/>
    <property type="project" value="UniProtKB-KW"/>
</dbReference>
<dbReference type="PROSITE" id="PS50042">
    <property type="entry name" value="CNMP_BINDING_3"/>
    <property type="match status" value="1"/>
</dbReference>
<dbReference type="Gene3D" id="2.60.120.10">
    <property type="entry name" value="Jelly Rolls"/>
    <property type="match status" value="1"/>
</dbReference>
<feature type="region of interest" description="Disordered" evidence="1">
    <location>
        <begin position="1014"/>
        <end position="1109"/>
    </location>
</feature>
<keyword evidence="4" id="KW-0813">Transport</keyword>
<feature type="region of interest" description="Disordered" evidence="1">
    <location>
        <begin position="211"/>
        <end position="234"/>
    </location>
</feature>
<proteinExistence type="predicted"/>
<keyword evidence="5" id="KW-1185">Reference proteome</keyword>
<dbReference type="Gene3D" id="1.10.287.70">
    <property type="match status" value="1"/>
</dbReference>
<evidence type="ECO:0000256" key="2">
    <source>
        <dbReference type="SAM" id="Phobius"/>
    </source>
</evidence>
<feature type="region of interest" description="Disordered" evidence="1">
    <location>
        <begin position="276"/>
        <end position="306"/>
    </location>
</feature>
<keyword evidence="2" id="KW-0472">Membrane</keyword>
<dbReference type="InterPro" id="IPR051413">
    <property type="entry name" value="K/Na_HCN_channel"/>
</dbReference>
<evidence type="ECO:0000256" key="1">
    <source>
        <dbReference type="SAM" id="MobiDB-lite"/>
    </source>
</evidence>
<feature type="compositionally biased region" description="Basic residues" evidence="1">
    <location>
        <begin position="1088"/>
        <end position="1109"/>
    </location>
</feature>